<comment type="caution">
    <text evidence="2">The sequence shown here is derived from an EMBL/GenBank/DDBJ whole genome shotgun (WGS) entry which is preliminary data.</text>
</comment>
<feature type="region of interest" description="Disordered" evidence="1">
    <location>
        <begin position="139"/>
        <end position="174"/>
    </location>
</feature>
<feature type="region of interest" description="Disordered" evidence="1">
    <location>
        <begin position="1"/>
        <end position="55"/>
    </location>
</feature>
<keyword evidence="3" id="KW-1185">Reference proteome</keyword>
<proteinExistence type="predicted"/>
<evidence type="ECO:0000313" key="3">
    <source>
        <dbReference type="Proteomes" id="UP000037460"/>
    </source>
</evidence>
<feature type="compositionally biased region" description="Low complexity" evidence="1">
    <location>
        <begin position="36"/>
        <end position="49"/>
    </location>
</feature>
<dbReference type="EMBL" id="JWZX01001740">
    <property type="protein sequence ID" value="KOO32557.1"/>
    <property type="molecule type" value="Genomic_DNA"/>
</dbReference>
<name>A0A0M0K1V5_9EUKA</name>
<dbReference type="Proteomes" id="UP000037460">
    <property type="component" value="Unassembled WGS sequence"/>
</dbReference>
<dbReference type="AlphaFoldDB" id="A0A0M0K1V5"/>
<gene>
    <name evidence="2" type="ORF">Ctob_008158</name>
</gene>
<reference evidence="3" key="1">
    <citation type="journal article" date="2015" name="PLoS Genet.">
        <title>Genome Sequence and Transcriptome Analyses of Chrysochromulina tobin: Metabolic Tools for Enhanced Algal Fitness in the Prominent Order Prymnesiales (Haptophyceae).</title>
        <authorList>
            <person name="Hovde B.T."/>
            <person name="Deodato C.R."/>
            <person name="Hunsperger H.M."/>
            <person name="Ryken S.A."/>
            <person name="Yost W."/>
            <person name="Jha R.K."/>
            <person name="Patterson J."/>
            <person name="Monnat R.J. Jr."/>
            <person name="Barlow S.B."/>
            <person name="Starkenburg S.R."/>
            <person name="Cattolico R.A."/>
        </authorList>
    </citation>
    <scope>NUCLEOTIDE SEQUENCE</scope>
    <source>
        <strain evidence="3">CCMP291</strain>
    </source>
</reference>
<evidence type="ECO:0000313" key="2">
    <source>
        <dbReference type="EMBL" id="KOO32557.1"/>
    </source>
</evidence>
<feature type="compositionally biased region" description="Polar residues" evidence="1">
    <location>
        <begin position="13"/>
        <end position="27"/>
    </location>
</feature>
<protein>
    <submittedName>
        <fullName evidence="2">Uncharacterized protein</fullName>
    </submittedName>
</protein>
<evidence type="ECO:0000256" key="1">
    <source>
        <dbReference type="SAM" id="MobiDB-lite"/>
    </source>
</evidence>
<accession>A0A0M0K1V5</accession>
<organism evidence="2 3">
    <name type="scientific">Chrysochromulina tobinii</name>
    <dbReference type="NCBI Taxonomy" id="1460289"/>
    <lineage>
        <taxon>Eukaryota</taxon>
        <taxon>Haptista</taxon>
        <taxon>Haptophyta</taxon>
        <taxon>Prymnesiophyceae</taxon>
        <taxon>Prymnesiales</taxon>
        <taxon>Chrysochromulinaceae</taxon>
        <taxon>Chrysochromulina</taxon>
    </lineage>
</organism>
<sequence>MESLIHERVGAQFRSSSAPRTGTSSAPVTPKGGSGSSASLGGRPGSASPKARKLTKEAELEFLRRQQRYGWAPDRSSTLSGVEQLKKHLEAAEKKALEATTKVKIKRYQTKAELEEATKAMFERAKNSRAKLDAFVEKKHEEERQQYTATCKKLSISARRPKASSQPGSAREKH</sequence>